<protein>
    <recommendedName>
        <fullName evidence="4">PH domain-containing protein</fullName>
    </recommendedName>
</protein>
<organism evidence="2 3">
    <name type="scientific">Arthrobacter gandavensis</name>
    <dbReference type="NCBI Taxonomy" id="169960"/>
    <lineage>
        <taxon>Bacteria</taxon>
        <taxon>Bacillati</taxon>
        <taxon>Actinomycetota</taxon>
        <taxon>Actinomycetes</taxon>
        <taxon>Micrococcales</taxon>
        <taxon>Micrococcaceae</taxon>
        <taxon>Arthrobacter</taxon>
    </lineage>
</organism>
<keyword evidence="1" id="KW-0812">Transmembrane</keyword>
<feature type="transmembrane region" description="Helical" evidence="1">
    <location>
        <begin position="25"/>
        <end position="44"/>
    </location>
</feature>
<proteinExistence type="predicted"/>
<reference evidence="2 3" key="1">
    <citation type="journal article" date="2019" name="Int. J. Syst. Evol. Microbiol.">
        <title>The Global Catalogue of Microorganisms (GCM) 10K type strain sequencing project: providing services to taxonomists for standard genome sequencing and annotation.</title>
        <authorList>
            <consortium name="The Broad Institute Genomics Platform"/>
            <consortium name="The Broad Institute Genome Sequencing Center for Infectious Disease"/>
            <person name="Wu L."/>
            <person name="Ma J."/>
        </authorList>
    </citation>
    <scope>NUCLEOTIDE SEQUENCE [LARGE SCALE GENOMIC DNA]</scope>
    <source>
        <strain evidence="2 3">JCM 13316</strain>
    </source>
</reference>
<keyword evidence="1" id="KW-1133">Transmembrane helix</keyword>
<evidence type="ECO:0000256" key="1">
    <source>
        <dbReference type="SAM" id="Phobius"/>
    </source>
</evidence>
<keyword evidence="3" id="KW-1185">Reference proteome</keyword>
<name>A0ABN2NW51_9MICC</name>
<dbReference type="EMBL" id="BAAALV010000001">
    <property type="protein sequence ID" value="GAA1903044.1"/>
    <property type="molecule type" value="Genomic_DNA"/>
</dbReference>
<keyword evidence="1" id="KW-0472">Membrane</keyword>
<evidence type="ECO:0008006" key="4">
    <source>
        <dbReference type="Google" id="ProtNLM"/>
    </source>
</evidence>
<evidence type="ECO:0000313" key="3">
    <source>
        <dbReference type="Proteomes" id="UP001500784"/>
    </source>
</evidence>
<accession>A0ABN2NW51</accession>
<dbReference type="Proteomes" id="UP001500784">
    <property type="component" value="Unassembled WGS sequence"/>
</dbReference>
<gene>
    <name evidence="2" type="ORF">GCM10009688_03720</name>
</gene>
<evidence type="ECO:0000313" key="2">
    <source>
        <dbReference type="EMBL" id="GAA1903044.1"/>
    </source>
</evidence>
<sequence length="127" mass="13886">MPYILLATTALILFAVGDFVGWNQWVTVVIVTVPLVVMAAFAMLSGRSRIADEGGFHIESRGPLLDGQMLVDVPMVSFPPVIQQALKGMRRFRIRNTSDGGAEIRTSWTTNAWGEDLSLTCEKTDSG</sequence>
<comment type="caution">
    <text evidence="2">The sequence shown here is derived from an EMBL/GenBank/DDBJ whole genome shotgun (WGS) entry which is preliminary data.</text>
</comment>